<feature type="transmembrane region" description="Helical" evidence="7">
    <location>
        <begin position="167"/>
        <end position="189"/>
    </location>
</feature>
<feature type="transmembrane region" description="Helical" evidence="7">
    <location>
        <begin position="7"/>
        <end position="25"/>
    </location>
</feature>
<evidence type="ECO:0000256" key="5">
    <source>
        <dbReference type="ARBA" id="ARBA00022989"/>
    </source>
</evidence>
<evidence type="ECO:0000256" key="7">
    <source>
        <dbReference type="SAM" id="Phobius"/>
    </source>
</evidence>
<accession>A0ABR9H6N8</accession>
<keyword evidence="3" id="KW-1003">Cell membrane</keyword>
<evidence type="ECO:0000256" key="4">
    <source>
        <dbReference type="ARBA" id="ARBA00022692"/>
    </source>
</evidence>
<evidence type="ECO:0000256" key="6">
    <source>
        <dbReference type="ARBA" id="ARBA00023136"/>
    </source>
</evidence>
<dbReference type="NCBIfam" id="NF004905">
    <property type="entry name" value="PRK06265.1-5"/>
    <property type="match status" value="1"/>
</dbReference>
<feature type="transmembrane region" description="Helical" evidence="7">
    <location>
        <begin position="94"/>
        <end position="118"/>
    </location>
</feature>
<keyword evidence="2" id="KW-0813">Transport</keyword>
<comment type="subcellular location">
    <subcellularLocation>
        <location evidence="1">Cell membrane</location>
        <topology evidence="1">Multi-pass membrane protein</topology>
    </subcellularLocation>
</comment>
<keyword evidence="4 7" id="KW-0812">Transmembrane</keyword>
<evidence type="ECO:0000313" key="8">
    <source>
        <dbReference type="EMBL" id="MBE1426223.1"/>
    </source>
</evidence>
<evidence type="ECO:0000313" key="9">
    <source>
        <dbReference type="Proteomes" id="UP000639010"/>
    </source>
</evidence>
<feature type="transmembrane region" description="Helical" evidence="7">
    <location>
        <begin position="391"/>
        <end position="411"/>
    </location>
</feature>
<keyword evidence="5 7" id="KW-1133">Transmembrane helix</keyword>
<dbReference type="RefSeq" id="WP_318779645.1">
    <property type="nucleotide sequence ID" value="NZ_JADBGG010000023.1"/>
</dbReference>
<protein>
    <submittedName>
        <fullName evidence="8">ABC-type Co2+ transport system permease subunit</fullName>
    </submittedName>
</protein>
<reference evidence="8 9" key="1">
    <citation type="submission" date="2020-10" db="EMBL/GenBank/DDBJ databases">
        <title>Genomic Encyclopedia of Type Strains, Phase IV (KMG-IV): sequencing the most valuable type-strain genomes for metagenomic binning, comparative biology and taxonomic classification.</title>
        <authorList>
            <person name="Goeker M."/>
        </authorList>
    </citation>
    <scope>NUCLEOTIDE SEQUENCE [LARGE SCALE GENOMIC DNA]</scope>
    <source>
        <strain evidence="8 9">DSM 4194</strain>
    </source>
</reference>
<evidence type="ECO:0000256" key="2">
    <source>
        <dbReference type="ARBA" id="ARBA00022448"/>
    </source>
</evidence>
<evidence type="ECO:0000256" key="1">
    <source>
        <dbReference type="ARBA" id="ARBA00004651"/>
    </source>
</evidence>
<name>A0ABR9H6N8_9BACT</name>
<feature type="transmembrane region" description="Helical" evidence="7">
    <location>
        <begin position="63"/>
        <end position="88"/>
    </location>
</feature>
<feature type="transmembrane region" description="Helical" evidence="7">
    <location>
        <begin position="37"/>
        <end position="56"/>
    </location>
</feature>
<dbReference type="InterPro" id="IPR002751">
    <property type="entry name" value="CbiM/NikMN"/>
</dbReference>
<keyword evidence="9" id="KW-1185">Reference proteome</keyword>
<organism evidence="8 9">
    <name type="scientific">Desulfomicrobium macestii</name>
    <dbReference type="NCBI Taxonomy" id="90731"/>
    <lineage>
        <taxon>Bacteria</taxon>
        <taxon>Pseudomonadati</taxon>
        <taxon>Thermodesulfobacteriota</taxon>
        <taxon>Desulfovibrionia</taxon>
        <taxon>Desulfovibrionales</taxon>
        <taxon>Desulfomicrobiaceae</taxon>
        <taxon>Desulfomicrobium</taxon>
    </lineage>
</organism>
<dbReference type="PANTHER" id="PTHR34229:SF1">
    <property type="entry name" value="METAL TRANSPORT PROTEIN HI_1621-RELATED"/>
    <property type="match status" value="1"/>
</dbReference>
<dbReference type="Gene3D" id="1.10.1760.20">
    <property type="match status" value="1"/>
</dbReference>
<sequence length="424" mass="43991">MHISDGALAAPVLVGGACLTLAGVWMGLRRLDLDNMITTAVLTSVFFVGSLIHVPLGPSSVHLLLNGLAGLVLGWAAFPCILVALILQSVLFQFGGLTVLGVNTLNVALPAVLCHLFLRGFMSKGGRYAAISGFMSGAGAVLGTALMVAICLGLSDEGFLPTAKIVVLAHLPVMLIEGIITMFAVTFLIRTRPELLGIQADIPAKQPVSPSGSGMPVRSLLLLACCLALPSAAEAHKFLVTAWTEGDVLLVESAFGDGSTGAGAEVTVKDLASGQVLMQGVADKDGMLSLPLTKTVRKAENDLQVTADGGQGHMATCSVPADEFTLPNSASTKPGATTPHDKIRLDDAGDSRMDADLLEQLVRQEVGAVVQEQLQPLRRELRALQKQGPSVADIVGGIGWILGLAGVAVLVRRPSRGASRPPQA</sequence>
<comment type="caution">
    <text evidence="8">The sequence shown here is derived from an EMBL/GenBank/DDBJ whole genome shotgun (WGS) entry which is preliminary data.</text>
</comment>
<keyword evidence="6 7" id="KW-0472">Membrane</keyword>
<dbReference type="Pfam" id="PF01891">
    <property type="entry name" value="CbiM"/>
    <property type="match status" value="1"/>
</dbReference>
<dbReference type="PANTHER" id="PTHR34229">
    <property type="entry name" value="METAL TRANSPORT PROTEIN HI_1621-RELATED"/>
    <property type="match status" value="1"/>
</dbReference>
<proteinExistence type="predicted"/>
<dbReference type="Proteomes" id="UP000639010">
    <property type="component" value="Unassembled WGS sequence"/>
</dbReference>
<gene>
    <name evidence="8" type="ORF">H4684_002887</name>
</gene>
<evidence type="ECO:0000256" key="3">
    <source>
        <dbReference type="ARBA" id="ARBA00022475"/>
    </source>
</evidence>
<dbReference type="EMBL" id="JADBGG010000023">
    <property type="protein sequence ID" value="MBE1426223.1"/>
    <property type="molecule type" value="Genomic_DNA"/>
</dbReference>
<feature type="transmembrane region" description="Helical" evidence="7">
    <location>
        <begin position="130"/>
        <end position="155"/>
    </location>
</feature>